<dbReference type="OrthoDB" id="4556146at2"/>
<organism evidence="1">
    <name type="scientific">Nocardia terpenica</name>
    <dbReference type="NCBI Taxonomy" id="455432"/>
    <lineage>
        <taxon>Bacteria</taxon>
        <taxon>Bacillati</taxon>
        <taxon>Actinomycetota</taxon>
        <taxon>Actinomycetes</taxon>
        <taxon>Mycobacteriales</taxon>
        <taxon>Nocardiaceae</taxon>
        <taxon>Nocardia</taxon>
    </lineage>
</organism>
<evidence type="ECO:0000313" key="1">
    <source>
        <dbReference type="EMBL" id="AJO72775.1"/>
    </source>
</evidence>
<protein>
    <recommendedName>
        <fullName evidence="2">ESX-1 secretion-associated protein</fullName>
    </recommendedName>
</protein>
<sequence>MFFVPESVLAMAQTIEPAAEATRGHATRIAGAGFEAGHAGQDYREQGQRLAAGVDGIVAMLQSWSEASSATVGALRQAVSASVSTDQGNRARIVAAGEGSV</sequence>
<dbReference type="EMBL" id="KP161205">
    <property type="protein sequence ID" value="AJO72775.1"/>
    <property type="molecule type" value="Genomic_DNA"/>
</dbReference>
<proteinExistence type="predicted"/>
<accession>A0A0U1Z2J7</accession>
<reference evidence="1" key="2">
    <citation type="journal article" date="2016" name="Org. Biomol. Chem.">
        <title>Target-specific identification and characterization of the putative gene cluster for brasilinolide biosynthesis revealing the mechanistic insights and combinatorial synthetic utility of 2-deoxy-l-fucose biosynthetic enzymes.</title>
        <authorList>
            <person name="Chiu H.T."/>
            <person name="Weng C.P."/>
            <person name="Lin Y.C."/>
            <person name="Chen K.H."/>
        </authorList>
    </citation>
    <scope>NUCLEOTIDE SEQUENCE</scope>
    <source>
        <strain evidence="1">IFM 0406</strain>
    </source>
</reference>
<dbReference type="AlphaFoldDB" id="A0A0U1Z2J7"/>
<name>A0A0U1Z2J7_9NOCA</name>
<reference evidence="1" key="1">
    <citation type="submission" date="2014-11" db="EMBL/GenBank/DDBJ databases">
        <authorList>
            <person name="Zhu J."/>
            <person name="Qi W."/>
            <person name="Song R."/>
        </authorList>
    </citation>
    <scope>NUCLEOTIDE SEQUENCE</scope>
    <source>
        <strain evidence="1">IFM 0406</strain>
    </source>
</reference>
<dbReference type="RefSeq" id="WP_067582679.1">
    <property type="nucleotide sequence ID" value="NZ_JABMCZ010000001.1"/>
</dbReference>
<evidence type="ECO:0008006" key="2">
    <source>
        <dbReference type="Google" id="ProtNLM"/>
    </source>
</evidence>